<organism evidence="6">
    <name type="scientific">mine drainage metagenome</name>
    <dbReference type="NCBI Taxonomy" id="410659"/>
    <lineage>
        <taxon>unclassified sequences</taxon>
        <taxon>metagenomes</taxon>
        <taxon>ecological metagenomes</taxon>
    </lineage>
</organism>
<evidence type="ECO:0000256" key="4">
    <source>
        <dbReference type="ARBA" id="ARBA00023136"/>
    </source>
</evidence>
<reference evidence="6" key="2">
    <citation type="journal article" date="2014" name="ISME J.">
        <title>Microbial stratification in low pH oxic and suboxic macroscopic growths along an acid mine drainage.</title>
        <authorList>
            <person name="Mendez-Garcia C."/>
            <person name="Mesa V."/>
            <person name="Sprenger R.R."/>
            <person name="Richter M."/>
            <person name="Diez M.S."/>
            <person name="Solano J."/>
            <person name="Bargiela R."/>
            <person name="Golyshina O.V."/>
            <person name="Manteca A."/>
            <person name="Ramos J.L."/>
            <person name="Gallego J.R."/>
            <person name="Llorente I."/>
            <person name="Martins Dos Santos V.A."/>
            <person name="Jensen O.N."/>
            <person name="Pelaez A.I."/>
            <person name="Sanchez J."/>
            <person name="Ferrer M."/>
        </authorList>
    </citation>
    <scope>NUCLEOTIDE SEQUENCE</scope>
</reference>
<name>T1C5Z8_9ZZZZ</name>
<comment type="caution">
    <text evidence="6">The sequence shown here is derived from an EMBL/GenBank/DDBJ whole genome shotgun (WGS) entry which is preliminary data.</text>
</comment>
<dbReference type="CDD" id="cd16429">
    <property type="entry name" value="VirB10"/>
    <property type="match status" value="1"/>
</dbReference>
<keyword evidence="4 5" id="KW-0472">Membrane</keyword>
<gene>
    <name evidence="6" type="ORF">B1B_01770</name>
</gene>
<evidence type="ECO:0000256" key="3">
    <source>
        <dbReference type="ARBA" id="ARBA00022989"/>
    </source>
</evidence>
<keyword evidence="2 5" id="KW-0812">Transmembrane</keyword>
<sequence length="436" mass="45691">MAERVTDAPSVKPPKARKTDPRKKVLLIFMMVIASVFAIALLASSLIQHKHKQVHQSTASLNQKYAEVTHPPSLIEARHVVHQSPVRVGARLPPTGAAFARGATARSSPASRAGRRAAGALEAKIAASPILTFHASGRGPVMNAQAQYDANLALKIRLARKLLAARQKEEARAAQVAQQPGLAQLLAHALPAQTGGPPGAVGATTVARTHEAAQFLHHPGSITHSARGVSISPPPNGPTLMPGSVIPAVLTSAIDSDLPGMITARTVSPVFDSIHERIVVIPRGSMITGFYSTDINAGQTRILASFTSIIFPDGWTVHLGGMTAADAYGRAGMPADVNNHFWTQFGSSFLIAALTTLLPTSTGVTLVGTGESTAQGVYGAGGQALLNVQQSMLSQYQNLPPTLIVHRGFRFNIMVSRPITLPFRTTAGNAPAGSGP</sequence>
<dbReference type="AlphaFoldDB" id="T1C5Z8"/>
<evidence type="ECO:0000256" key="2">
    <source>
        <dbReference type="ARBA" id="ARBA00022692"/>
    </source>
</evidence>
<evidence type="ECO:0000313" key="6">
    <source>
        <dbReference type="EMBL" id="EQD76308.1"/>
    </source>
</evidence>
<comment type="subcellular location">
    <subcellularLocation>
        <location evidence="1">Membrane</location>
        <topology evidence="1">Single-pass membrane protein</topology>
    </subcellularLocation>
</comment>
<proteinExistence type="predicted"/>
<reference evidence="6" key="1">
    <citation type="submission" date="2013-08" db="EMBL/GenBank/DDBJ databases">
        <authorList>
            <person name="Mendez C."/>
            <person name="Richter M."/>
            <person name="Ferrer M."/>
            <person name="Sanchez J."/>
        </authorList>
    </citation>
    <scope>NUCLEOTIDE SEQUENCE</scope>
</reference>
<accession>T1C5Z8</accession>
<evidence type="ECO:0000256" key="5">
    <source>
        <dbReference type="SAM" id="Phobius"/>
    </source>
</evidence>
<dbReference type="InterPro" id="IPR042217">
    <property type="entry name" value="T4SS_VirB10/TrbI"/>
</dbReference>
<feature type="transmembrane region" description="Helical" evidence="5">
    <location>
        <begin position="25"/>
        <end position="47"/>
    </location>
</feature>
<dbReference type="EMBL" id="AUZY01001088">
    <property type="protein sequence ID" value="EQD76308.1"/>
    <property type="molecule type" value="Genomic_DNA"/>
</dbReference>
<dbReference type="Gene3D" id="2.40.128.260">
    <property type="entry name" value="Type IV secretion system, VirB10/TraB/TrbI"/>
    <property type="match status" value="1"/>
</dbReference>
<evidence type="ECO:0000256" key="1">
    <source>
        <dbReference type="ARBA" id="ARBA00004167"/>
    </source>
</evidence>
<keyword evidence="3 5" id="KW-1133">Transmembrane helix</keyword>
<dbReference type="InterPro" id="IPR005498">
    <property type="entry name" value="T4SS_VirB10/TraB/TrbI"/>
</dbReference>
<dbReference type="Pfam" id="PF03743">
    <property type="entry name" value="TrbI"/>
    <property type="match status" value="1"/>
</dbReference>
<protein>
    <submittedName>
        <fullName evidence="6">Bacterial conjugation TrbI-like protein</fullName>
    </submittedName>
</protein>
<dbReference type="GO" id="GO:0016020">
    <property type="term" value="C:membrane"/>
    <property type="evidence" value="ECO:0007669"/>
    <property type="project" value="UniProtKB-SubCell"/>
</dbReference>